<name>A0A3M9LXE4_9MICO</name>
<dbReference type="GO" id="GO:0003677">
    <property type="term" value="F:DNA binding"/>
    <property type="evidence" value="ECO:0007669"/>
    <property type="project" value="InterPro"/>
</dbReference>
<dbReference type="SUPFAM" id="SSF47413">
    <property type="entry name" value="lambda repressor-like DNA-binding domains"/>
    <property type="match status" value="1"/>
</dbReference>
<dbReference type="PANTHER" id="PTHR39337:SF1">
    <property type="entry name" value="BLR5642 PROTEIN"/>
    <property type="match status" value="1"/>
</dbReference>
<comment type="caution">
    <text evidence="2">The sequence shown here is derived from an EMBL/GenBank/DDBJ whole genome shotgun (WGS) entry which is preliminary data.</text>
</comment>
<dbReference type="AlphaFoldDB" id="A0A3M9LXE4"/>
<dbReference type="CDD" id="cd00093">
    <property type="entry name" value="HTH_XRE"/>
    <property type="match status" value="1"/>
</dbReference>
<reference evidence="2 3" key="1">
    <citation type="submission" date="2018-11" db="EMBL/GenBank/DDBJ databases">
        <title>Draft genome of Simplicispira Flexivirga sp. BO-16.</title>
        <authorList>
            <person name="Im W.T."/>
        </authorList>
    </citation>
    <scope>NUCLEOTIDE SEQUENCE [LARGE SCALE GENOMIC DNA]</scope>
    <source>
        <strain evidence="2 3">BO-16</strain>
    </source>
</reference>
<dbReference type="PROSITE" id="PS50943">
    <property type="entry name" value="HTH_CROC1"/>
    <property type="match status" value="1"/>
</dbReference>
<dbReference type="Proteomes" id="UP000271678">
    <property type="component" value="Unassembled WGS sequence"/>
</dbReference>
<proteinExistence type="predicted"/>
<dbReference type="InterPro" id="IPR001387">
    <property type="entry name" value="Cro/C1-type_HTH"/>
</dbReference>
<dbReference type="PANTHER" id="PTHR39337">
    <property type="entry name" value="BLR5642 PROTEIN"/>
    <property type="match status" value="1"/>
</dbReference>
<dbReference type="EMBL" id="RJJQ01000026">
    <property type="protein sequence ID" value="RNI17971.1"/>
    <property type="molecule type" value="Genomic_DNA"/>
</dbReference>
<dbReference type="InterPro" id="IPR010982">
    <property type="entry name" value="Lambda_DNA-bd_dom_sf"/>
</dbReference>
<dbReference type="InterPro" id="IPR007438">
    <property type="entry name" value="DUF488"/>
</dbReference>
<sequence>MTRSVLAERSGLSGNTLMKVEQGHTRDPGVLKVAAICRALSVSIDALVRDAEHNQGRRKVTAMTHGIVSVGYEGRTIDDFVTDLVRAGVQTVADVRLNAISRKAGFSKTRLREALATAGIDYRHMRSLGNARENRRPFWEGRVEEGQRVFRETLQSPEAESSMVELSELAQDQIVAVLCYESDMDRCHRKVIIDAIADAAEVPVADLPT</sequence>
<feature type="domain" description="HTH cro/C1-type" evidence="1">
    <location>
        <begin position="1"/>
        <end position="47"/>
    </location>
</feature>
<evidence type="ECO:0000313" key="2">
    <source>
        <dbReference type="EMBL" id="RNI17971.1"/>
    </source>
</evidence>
<accession>A0A3M9LXE4</accession>
<dbReference type="Gene3D" id="1.10.260.40">
    <property type="entry name" value="lambda repressor-like DNA-binding domains"/>
    <property type="match status" value="1"/>
</dbReference>
<keyword evidence="3" id="KW-1185">Reference proteome</keyword>
<evidence type="ECO:0000313" key="3">
    <source>
        <dbReference type="Proteomes" id="UP000271678"/>
    </source>
</evidence>
<organism evidence="2 3">
    <name type="scientific">Flexivirga caeni</name>
    <dbReference type="NCBI Taxonomy" id="2294115"/>
    <lineage>
        <taxon>Bacteria</taxon>
        <taxon>Bacillati</taxon>
        <taxon>Actinomycetota</taxon>
        <taxon>Actinomycetes</taxon>
        <taxon>Micrococcales</taxon>
        <taxon>Dermacoccaceae</taxon>
        <taxon>Flexivirga</taxon>
    </lineage>
</organism>
<protein>
    <submittedName>
        <fullName evidence="2">DUF488 family protein</fullName>
    </submittedName>
</protein>
<gene>
    <name evidence="2" type="ORF">EFY87_18900</name>
</gene>
<evidence type="ECO:0000259" key="1">
    <source>
        <dbReference type="PROSITE" id="PS50943"/>
    </source>
</evidence>
<dbReference type="Pfam" id="PF04343">
    <property type="entry name" value="DUF488"/>
    <property type="match status" value="1"/>
</dbReference>